<protein>
    <submittedName>
        <fullName evidence="1">FAD binding domain containing protein</fullName>
    </submittedName>
</protein>
<evidence type="ECO:0000313" key="1">
    <source>
        <dbReference type="EMBL" id="GME21918.1"/>
    </source>
</evidence>
<proteinExistence type="predicted"/>
<gene>
    <name evidence="1" type="primary">g12209</name>
    <name evidence="1" type="ORF">NpPPO83_00012209</name>
</gene>
<dbReference type="EMBL" id="BSXG01000001">
    <property type="protein sequence ID" value="GME21918.1"/>
    <property type="molecule type" value="Genomic_DNA"/>
</dbReference>
<organism evidence="1 2">
    <name type="scientific">Neofusicoccum parvum</name>
    <dbReference type="NCBI Taxonomy" id="310453"/>
    <lineage>
        <taxon>Eukaryota</taxon>
        <taxon>Fungi</taxon>
        <taxon>Dikarya</taxon>
        <taxon>Ascomycota</taxon>
        <taxon>Pezizomycotina</taxon>
        <taxon>Dothideomycetes</taxon>
        <taxon>Dothideomycetes incertae sedis</taxon>
        <taxon>Botryosphaeriales</taxon>
        <taxon>Botryosphaeriaceae</taxon>
        <taxon>Neofusicoccum</taxon>
    </lineage>
</organism>
<dbReference type="Proteomes" id="UP001165186">
    <property type="component" value="Unassembled WGS sequence"/>
</dbReference>
<accession>A0ACB5RN32</accession>
<evidence type="ECO:0000313" key="2">
    <source>
        <dbReference type="Proteomes" id="UP001165186"/>
    </source>
</evidence>
<comment type="caution">
    <text evidence="1">The sequence shown here is derived from an EMBL/GenBank/DDBJ whole genome shotgun (WGS) entry which is preliminary data.</text>
</comment>
<keyword evidence="2" id="KW-1185">Reference proteome</keyword>
<sequence>MVCDSVANFEVVLASGEIVNANKDVNADLWQALKGGSNNFGIVTRIDLKTFDNPGIWAGMVAYPHSTAPLHAKALVHFTDKLEEDPYATMIHCIQYSPALGQTIIANAYVYSKPIARAPIYDEFLAIPGNFSDDTKVTTMSAFTAGAVEHPESYRVIFVTATFQNDERVMQKAIELQDLMVEELKEVSEDWWSLSVFQPLPTLYAKHSAANGGNVLGLDRFDENAILFLVDLGWKGAEFDGAFEGAAQKLTDDIDEFAKSIGKGNEWIYLDYAYKTQKPLESYGAANVEKIRKVAAKYDPDGVFQKLVPGGFKVSKVPTSPFEKSNRGRDEL</sequence>
<name>A0ACB5RN32_9PEZI</name>
<reference evidence="1" key="1">
    <citation type="submission" date="2024-09" db="EMBL/GenBank/DDBJ databases">
        <title>Draft Genome Sequences of Neofusicoccum parvum.</title>
        <authorList>
            <person name="Ashida A."/>
            <person name="Camagna M."/>
            <person name="Tanaka A."/>
            <person name="Takemoto D."/>
        </authorList>
    </citation>
    <scope>NUCLEOTIDE SEQUENCE</scope>
    <source>
        <strain evidence="1">PPO83</strain>
    </source>
</reference>